<reference evidence="1" key="1">
    <citation type="submission" date="2024-06" db="EMBL/GenBank/DDBJ databases">
        <authorList>
            <person name="Fan A."/>
            <person name="Zhang F.Y."/>
            <person name="Zhang L."/>
        </authorList>
    </citation>
    <scope>NUCLEOTIDE SEQUENCE</scope>
    <source>
        <strain evidence="1">Y61</strain>
    </source>
</reference>
<dbReference type="InterPro" id="IPR024562">
    <property type="entry name" value="YqhG"/>
</dbReference>
<gene>
    <name evidence="1" type="ORF">ABNN70_12290</name>
</gene>
<organism evidence="1">
    <name type="scientific">Sporolactobacillus sp. Y61</name>
    <dbReference type="NCBI Taxonomy" id="3160863"/>
    <lineage>
        <taxon>Bacteria</taxon>
        <taxon>Bacillati</taxon>
        <taxon>Bacillota</taxon>
        <taxon>Bacilli</taxon>
        <taxon>Bacillales</taxon>
        <taxon>Sporolactobacillaceae</taxon>
        <taxon>Sporolactobacillus</taxon>
    </lineage>
</organism>
<dbReference type="Pfam" id="PF11079">
    <property type="entry name" value="YqhG"/>
    <property type="match status" value="1"/>
</dbReference>
<evidence type="ECO:0000313" key="1">
    <source>
        <dbReference type="EMBL" id="XCJ16433.1"/>
    </source>
</evidence>
<sequence>MQPAAINQYLNRFFTVSGCRLLPETNGHVLSVKLTEEMDKILMNRPFYWHYIKQTGGTGETVTLRLRTNPHSDQDGEFIYFGAPRLHQIFDAARQLGSFIRLYQSPRNTSSAALEPWLCMNMRISYQCDLKKERLCSAGLQLINGTLIDGFRDAIRELPLSPKIPDYSYTLSPLIKIKSGMLRIESFIRSTLADESKDWAEEAGRKWAVDQRLLDAFYESEEDKPEPYFQEKEALRQQYQPKIQIQLINAGLFYLQSSSFLPGKS</sequence>
<accession>A0AAU8IDV4</accession>
<proteinExistence type="predicted"/>
<dbReference type="RefSeq" id="WP_129930312.1">
    <property type="nucleotide sequence ID" value="NZ_CP159510.1"/>
</dbReference>
<dbReference type="AlphaFoldDB" id="A0AAU8IDV4"/>
<dbReference type="EMBL" id="CP159510">
    <property type="protein sequence ID" value="XCJ16433.1"/>
    <property type="molecule type" value="Genomic_DNA"/>
</dbReference>
<name>A0AAU8IDV4_9BACL</name>
<protein>
    <submittedName>
        <fullName evidence="1">YqhG family protein</fullName>
    </submittedName>
</protein>